<keyword evidence="1" id="KW-0614">Plasmid</keyword>
<sequence length="236" mass="28341">MKKIFISIQIIFTFFLLYADNKFKNFFYFDSYSYTEYIIDEHGWLEHDKLQNTGFSDCKVITIEKLKEIPYILYYPIGSNNIDLLKGMFEINNQKFIINDIRFDSSGIKVLTVSFEYKKYLLFIGYVGKYGDRVCFIFNITDPNHIIFYSPKDKFIEAEFGKDFFGIYQNKLCFFFSTANIDLNGQYRLIPYYIDDDSLKPLCDERSKYYFVNYVYKDRFKQKLVIGETYIPKNNF</sequence>
<dbReference type="Proteomes" id="UP000006852">
    <property type="component" value="Plasmid pTRESU01"/>
</dbReference>
<dbReference type="HOGENOM" id="CLU_1175018_0_0_12"/>
<dbReference type="OrthoDB" id="9870763at2"/>
<dbReference type="KEGG" id="tsu:Tresu_2624"/>
<evidence type="ECO:0000313" key="1">
    <source>
        <dbReference type="EMBL" id="AEB15485.1"/>
    </source>
</evidence>
<geneLocation type="plasmid" evidence="1 2">
    <name>pTRESU01</name>
</geneLocation>
<dbReference type="EMBL" id="CP002632">
    <property type="protein sequence ID" value="AEB15485.1"/>
    <property type="molecule type" value="Genomic_DNA"/>
</dbReference>
<organism evidence="1 2">
    <name type="scientific">Treponema succinifaciens (strain ATCC 33096 / DSM 2489 / 6091)</name>
    <dbReference type="NCBI Taxonomy" id="869209"/>
    <lineage>
        <taxon>Bacteria</taxon>
        <taxon>Pseudomonadati</taxon>
        <taxon>Spirochaetota</taxon>
        <taxon>Spirochaetia</taxon>
        <taxon>Spirochaetales</taxon>
        <taxon>Treponemataceae</taxon>
        <taxon>Treponema</taxon>
    </lineage>
</organism>
<proteinExistence type="predicted"/>
<dbReference type="GeneID" id="302999724"/>
<dbReference type="RefSeq" id="WP_013702733.1">
    <property type="nucleotide sequence ID" value="NC_015386.1"/>
</dbReference>
<dbReference type="AlphaFoldDB" id="F2NYI6"/>
<gene>
    <name evidence="1" type="ordered locus">Tresu_2624</name>
</gene>
<reference evidence="2" key="1">
    <citation type="submission" date="2011-04" db="EMBL/GenBank/DDBJ databases">
        <title>The complete genome of plasmid of Treponema succinifaciens DSM 2489.</title>
        <authorList>
            <person name="Lucas S."/>
            <person name="Copeland A."/>
            <person name="Lapidus A."/>
            <person name="Bruce D."/>
            <person name="Goodwin L."/>
            <person name="Pitluck S."/>
            <person name="Peters L."/>
            <person name="Kyrpides N."/>
            <person name="Mavromatis K."/>
            <person name="Ivanova N."/>
            <person name="Ovchinnikova G."/>
            <person name="Teshima H."/>
            <person name="Detter J.C."/>
            <person name="Tapia R."/>
            <person name="Han C."/>
            <person name="Land M."/>
            <person name="Hauser L."/>
            <person name="Markowitz V."/>
            <person name="Cheng J.-F."/>
            <person name="Hugenholtz P."/>
            <person name="Woyke T."/>
            <person name="Wu D."/>
            <person name="Gronow S."/>
            <person name="Wellnitz S."/>
            <person name="Brambilla E."/>
            <person name="Klenk H.-P."/>
            <person name="Eisen J.A."/>
        </authorList>
    </citation>
    <scope>NUCLEOTIDE SEQUENCE [LARGE SCALE GENOMIC DNA]</scope>
    <source>
        <strain evidence="2">ATCC 33096 / DSM 2489 / 6091</strain>
        <plasmid evidence="2">Plasmid pTRESU01</plasmid>
    </source>
</reference>
<name>F2NYI6_TRES6</name>
<dbReference type="eggNOG" id="ENOG5031DHR">
    <property type="taxonomic scope" value="Bacteria"/>
</dbReference>
<evidence type="ECO:0000313" key="2">
    <source>
        <dbReference type="Proteomes" id="UP000006852"/>
    </source>
</evidence>
<protein>
    <submittedName>
        <fullName evidence="1">Uncharacterized protein</fullName>
    </submittedName>
</protein>
<keyword evidence="2" id="KW-1185">Reference proteome</keyword>
<accession>F2NYI6</accession>